<accession>A0ABP9AP33</accession>
<evidence type="ECO:0000313" key="3">
    <source>
        <dbReference type="Proteomes" id="UP001501147"/>
    </source>
</evidence>
<evidence type="ECO:0008006" key="4">
    <source>
        <dbReference type="Google" id="ProtNLM"/>
    </source>
</evidence>
<gene>
    <name evidence="2" type="ORF">GCM10023329_35890</name>
</gene>
<feature type="compositionally biased region" description="Low complexity" evidence="1">
    <location>
        <begin position="15"/>
        <end position="25"/>
    </location>
</feature>
<evidence type="ECO:0000313" key="2">
    <source>
        <dbReference type="EMBL" id="GAA4782619.1"/>
    </source>
</evidence>
<comment type="caution">
    <text evidence="2">The sequence shown here is derived from an EMBL/GenBank/DDBJ whole genome shotgun (WGS) entry which is preliminary data.</text>
</comment>
<reference evidence="3" key="1">
    <citation type="journal article" date="2019" name="Int. J. Syst. Evol. Microbiol.">
        <title>The Global Catalogue of Microorganisms (GCM) 10K type strain sequencing project: providing services to taxonomists for standard genome sequencing and annotation.</title>
        <authorList>
            <consortium name="The Broad Institute Genomics Platform"/>
            <consortium name="The Broad Institute Genome Sequencing Center for Infectious Disease"/>
            <person name="Wu L."/>
            <person name="Ma J."/>
        </authorList>
    </citation>
    <scope>NUCLEOTIDE SEQUENCE [LARGE SCALE GENOMIC DNA]</scope>
    <source>
        <strain evidence="3">JCM 18324</strain>
    </source>
</reference>
<name>A0ABP9AP33_9ACTN</name>
<keyword evidence="3" id="KW-1185">Reference proteome</keyword>
<feature type="region of interest" description="Disordered" evidence="1">
    <location>
        <begin position="15"/>
        <end position="42"/>
    </location>
</feature>
<proteinExistence type="predicted"/>
<sequence length="138" mass="13856">MAAGAVVLALVAGCTASPGEGSRPSPGGPSGEFGSREPDPGLKLEQARGKELIVRETSGEAGADLPVFTPMQPSYTVHFVCSGTGDISLEVDGGQWVSHPCDGVENAAQRITGKGPQAVSVKLSGSAAWKVAVADGPL</sequence>
<organism evidence="2 3">
    <name type="scientific">Streptomyces sanyensis</name>
    <dbReference type="NCBI Taxonomy" id="568869"/>
    <lineage>
        <taxon>Bacteria</taxon>
        <taxon>Bacillati</taxon>
        <taxon>Actinomycetota</taxon>
        <taxon>Actinomycetes</taxon>
        <taxon>Kitasatosporales</taxon>
        <taxon>Streptomycetaceae</taxon>
        <taxon>Streptomyces</taxon>
    </lineage>
</organism>
<protein>
    <recommendedName>
        <fullName evidence="4">Lipoprotein</fullName>
    </recommendedName>
</protein>
<evidence type="ECO:0000256" key="1">
    <source>
        <dbReference type="SAM" id="MobiDB-lite"/>
    </source>
</evidence>
<dbReference type="Proteomes" id="UP001501147">
    <property type="component" value="Unassembled WGS sequence"/>
</dbReference>
<dbReference type="EMBL" id="BAABJV010000009">
    <property type="protein sequence ID" value="GAA4782619.1"/>
    <property type="molecule type" value="Genomic_DNA"/>
</dbReference>